<dbReference type="AlphaFoldDB" id="A0A2U1LRT0"/>
<dbReference type="GO" id="GO:0016787">
    <property type="term" value="F:hydrolase activity"/>
    <property type="evidence" value="ECO:0007669"/>
    <property type="project" value="UniProtKB-KW"/>
</dbReference>
<dbReference type="InterPro" id="IPR025753">
    <property type="entry name" value="AAA_N_dom"/>
</dbReference>
<feature type="domain" description="AAA-type ATPase N-terminal" evidence="2">
    <location>
        <begin position="39"/>
        <end position="128"/>
    </location>
</feature>
<keyword evidence="4" id="KW-1185">Reference proteome</keyword>
<comment type="caution">
    <text evidence="3">The sequence shown here is derived from an EMBL/GenBank/DDBJ whole genome shotgun (WGS) entry which is preliminary data.</text>
</comment>
<evidence type="ECO:0000313" key="4">
    <source>
        <dbReference type="Proteomes" id="UP000245207"/>
    </source>
</evidence>
<dbReference type="Proteomes" id="UP000245207">
    <property type="component" value="Unassembled WGS sequence"/>
</dbReference>
<keyword evidence="1" id="KW-0378">Hydrolase</keyword>
<evidence type="ECO:0000256" key="1">
    <source>
        <dbReference type="ARBA" id="ARBA00022801"/>
    </source>
</evidence>
<proteinExistence type="predicted"/>
<name>A0A2U1LRT0_ARTAN</name>
<dbReference type="STRING" id="35608.A0A2U1LRT0"/>
<accession>A0A2U1LRT0</accession>
<dbReference type="Gene3D" id="3.40.50.300">
    <property type="entry name" value="P-loop containing nucleotide triphosphate hydrolases"/>
    <property type="match status" value="1"/>
</dbReference>
<organism evidence="3 4">
    <name type="scientific">Artemisia annua</name>
    <name type="common">Sweet wormwood</name>
    <dbReference type="NCBI Taxonomy" id="35608"/>
    <lineage>
        <taxon>Eukaryota</taxon>
        <taxon>Viridiplantae</taxon>
        <taxon>Streptophyta</taxon>
        <taxon>Embryophyta</taxon>
        <taxon>Tracheophyta</taxon>
        <taxon>Spermatophyta</taxon>
        <taxon>Magnoliopsida</taxon>
        <taxon>eudicotyledons</taxon>
        <taxon>Gunneridae</taxon>
        <taxon>Pentapetalae</taxon>
        <taxon>asterids</taxon>
        <taxon>campanulids</taxon>
        <taxon>Asterales</taxon>
        <taxon>Asteraceae</taxon>
        <taxon>Asteroideae</taxon>
        <taxon>Anthemideae</taxon>
        <taxon>Artemisiinae</taxon>
        <taxon>Artemisia</taxon>
    </lineage>
</organism>
<sequence length="230" mass="26807">MAFQGFPQMQMPSTSSLLSAYASMTTSIMLFRTMFDQLVPPQVRRYIIDGVKYYWKPKTTSKLTLVFEANLLNNMFDAAEIFLTRINTDSNRLRITKSEKEDQINVGLGEQVEMVDSFEGIPITWNYYNAIKTRYPGEPPLKRTMKLNHPSTFDTLAMDPKQKKMIIDDLDLFVKRRDFYKKVGKAWKRGYLFIKLPNRMTLNAMTKEPSHDDPKFGCNLKGLYAQKLRK</sequence>
<dbReference type="OrthoDB" id="10251412at2759"/>
<reference evidence="3 4" key="1">
    <citation type="journal article" date="2018" name="Mol. Plant">
        <title>The genome of Artemisia annua provides insight into the evolution of Asteraceae family and artemisinin biosynthesis.</title>
        <authorList>
            <person name="Shen Q."/>
            <person name="Zhang L."/>
            <person name="Liao Z."/>
            <person name="Wang S."/>
            <person name="Yan T."/>
            <person name="Shi P."/>
            <person name="Liu M."/>
            <person name="Fu X."/>
            <person name="Pan Q."/>
            <person name="Wang Y."/>
            <person name="Lv Z."/>
            <person name="Lu X."/>
            <person name="Zhang F."/>
            <person name="Jiang W."/>
            <person name="Ma Y."/>
            <person name="Chen M."/>
            <person name="Hao X."/>
            <person name="Li L."/>
            <person name="Tang Y."/>
            <person name="Lv G."/>
            <person name="Zhou Y."/>
            <person name="Sun X."/>
            <person name="Brodelius P.E."/>
            <person name="Rose J.K.C."/>
            <person name="Tang K."/>
        </authorList>
    </citation>
    <scope>NUCLEOTIDE SEQUENCE [LARGE SCALE GENOMIC DNA]</scope>
    <source>
        <strain evidence="4">cv. Huhao1</strain>
        <tissue evidence="3">Leaf</tissue>
    </source>
</reference>
<dbReference type="PANTHER" id="PTHR23070">
    <property type="entry name" value="BCS1 AAA-TYPE ATPASE"/>
    <property type="match status" value="1"/>
</dbReference>
<evidence type="ECO:0000313" key="3">
    <source>
        <dbReference type="EMBL" id="PWA51684.1"/>
    </source>
</evidence>
<protein>
    <submittedName>
        <fullName evidence="3">AAA+ ATPase domain-containing protein</fullName>
    </submittedName>
</protein>
<dbReference type="SUPFAM" id="SSF52540">
    <property type="entry name" value="P-loop containing nucleoside triphosphate hydrolases"/>
    <property type="match status" value="1"/>
</dbReference>
<dbReference type="EMBL" id="PKPP01008061">
    <property type="protein sequence ID" value="PWA51684.1"/>
    <property type="molecule type" value="Genomic_DNA"/>
</dbReference>
<dbReference type="Pfam" id="PF14363">
    <property type="entry name" value="AAA_assoc"/>
    <property type="match status" value="1"/>
</dbReference>
<evidence type="ECO:0000259" key="2">
    <source>
        <dbReference type="Pfam" id="PF14363"/>
    </source>
</evidence>
<gene>
    <name evidence="3" type="ORF">CTI12_AA460540</name>
</gene>
<dbReference type="InterPro" id="IPR027417">
    <property type="entry name" value="P-loop_NTPase"/>
</dbReference>
<dbReference type="InterPro" id="IPR050747">
    <property type="entry name" value="Mitochondrial_chaperone_BCS1"/>
</dbReference>